<comment type="caution">
    <text evidence="1">The sequence shown here is derived from an EMBL/GenBank/DDBJ whole genome shotgun (WGS) entry which is preliminary data.</text>
</comment>
<sequence length="82" mass="9069">CLVTVNIVDSIYFGCSTAESFLVKVNRIGGISKYNSYIENNATTTARVSAAIKKYMDIDNTHGIFLFTDYPSTNVGFMNKTL</sequence>
<name>A0ABR3API7_PHYBL</name>
<evidence type="ECO:0000313" key="1">
    <source>
        <dbReference type="EMBL" id="KAL0078579.1"/>
    </source>
</evidence>
<proteinExistence type="predicted"/>
<evidence type="ECO:0008006" key="3">
    <source>
        <dbReference type="Google" id="ProtNLM"/>
    </source>
</evidence>
<dbReference type="SUPFAM" id="SSF55331">
    <property type="entry name" value="Tautomerase/MIF"/>
    <property type="match status" value="1"/>
</dbReference>
<feature type="non-terminal residue" evidence="1">
    <location>
        <position position="82"/>
    </location>
</feature>
<organism evidence="1 2">
    <name type="scientific">Phycomyces blakesleeanus</name>
    <dbReference type="NCBI Taxonomy" id="4837"/>
    <lineage>
        <taxon>Eukaryota</taxon>
        <taxon>Fungi</taxon>
        <taxon>Fungi incertae sedis</taxon>
        <taxon>Mucoromycota</taxon>
        <taxon>Mucoromycotina</taxon>
        <taxon>Mucoromycetes</taxon>
        <taxon>Mucorales</taxon>
        <taxon>Phycomycetaceae</taxon>
        <taxon>Phycomyces</taxon>
    </lineage>
</organism>
<dbReference type="InterPro" id="IPR014347">
    <property type="entry name" value="Tautomerase/MIF_sf"/>
</dbReference>
<dbReference type="Gene3D" id="3.30.429.10">
    <property type="entry name" value="Macrophage Migration Inhibitory Factor"/>
    <property type="match status" value="1"/>
</dbReference>
<protein>
    <recommendedName>
        <fullName evidence="3">VWFA domain-containing protein</fullName>
    </recommendedName>
</protein>
<accession>A0ABR3API7</accession>
<reference evidence="1 2" key="1">
    <citation type="submission" date="2024-04" db="EMBL/GenBank/DDBJ databases">
        <title>Symmetric and asymmetric DNA N6-adenine methylation regulates different biological responses in Mucorales.</title>
        <authorList>
            <consortium name="Lawrence Berkeley National Laboratory"/>
            <person name="Lax C."/>
            <person name="Mondo S.J."/>
            <person name="Osorio-Concepcion M."/>
            <person name="Muszewska A."/>
            <person name="Corrochano-Luque M."/>
            <person name="Gutierrez G."/>
            <person name="Riley R."/>
            <person name="Lipzen A."/>
            <person name="Guo J."/>
            <person name="Hundley H."/>
            <person name="Amirebrahimi M."/>
            <person name="Ng V."/>
            <person name="Lorenzo-Gutierrez D."/>
            <person name="Binder U."/>
            <person name="Yang J."/>
            <person name="Song Y."/>
            <person name="Canovas D."/>
            <person name="Navarro E."/>
            <person name="Freitag M."/>
            <person name="Gabaldon T."/>
            <person name="Grigoriev I.V."/>
            <person name="Corrochano L.M."/>
            <person name="Nicolas F.E."/>
            <person name="Garre V."/>
        </authorList>
    </citation>
    <scope>NUCLEOTIDE SEQUENCE [LARGE SCALE GENOMIC DNA]</scope>
    <source>
        <strain evidence="1 2">L51</strain>
    </source>
</reference>
<evidence type="ECO:0000313" key="2">
    <source>
        <dbReference type="Proteomes" id="UP001448207"/>
    </source>
</evidence>
<feature type="non-terminal residue" evidence="1">
    <location>
        <position position="1"/>
    </location>
</feature>
<keyword evidence="2" id="KW-1185">Reference proteome</keyword>
<dbReference type="EMBL" id="JBCLYO010000024">
    <property type="protein sequence ID" value="KAL0078579.1"/>
    <property type="molecule type" value="Genomic_DNA"/>
</dbReference>
<dbReference type="Proteomes" id="UP001448207">
    <property type="component" value="Unassembled WGS sequence"/>
</dbReference>
<gene>
    <name evidence="1" type="ORF">J3Q64DRAFT_1617092</name>
</gene>